<comment type="caution">
    <text evidence="4">The sequence shown here is derived from an EMBL/GenBank/DDBJ whole genome shotgun (WGS) entry which is preliminary data.</text>
</comment>
<evidence type="ECO:0000259" key="3">
    <source>
        <dbReference type="Pfam" id="PF06991"/>
    </source>
</evidence>
<feature type="compositionally biased region" description="Basic and acidic residues" evidence="2">
    <location>
        <begin position="120"/>
        <end position="136"/>
    </location>
</feature>
<sequence length="587" mass="68504">MSVTAGVSEAALATRAKLRGGIGQTKVKRYWPGKAPEWADEVEDDEDVRMHKADVLDRKHDDFAVAKKDDPRLRRLAQTRAENREEVRADHRRVRQAEIISTEEEELRNQDEEEDEDALEERRRRIREKNLKRAQEEADLLPVEEEDEDEEEDEEEEESEYETDSEDDMPGSITMIKPVFVPKAERDTVAERERLEAEEQALEELAKRKLEMRKIETKQIVVEEVRKDEEIRKNMLLQEANIGDVETDDEINEAEEYEVWKTREIARIKRERDAKEAMLREREEIEKLRNMTEQERREWERKNPKASSVQPKKKWNFMQKYYHKGAFFQADPDDEAGSVGTDGIFQRDFSAPTGEDRLDKSILPKVMQVKHFGRSGRTKWTHLVNEDTTDWSNPWTSNDPLREKYNNKMAGMNEPNPNPSLRKAHDEVKQEVEEDEEKKNKIETLNLSLALPDVSLSLTTSTFLNDFAAMAPLMSYSYSHPFSHSLSCSADFDCSVEKDDRIWCASEGTNGSAYSRFRPIGDDGVALARTPISTTVEDGSDALRRLEEKVRRKQRRQIREGSIRHRFEVYLLRRIDYSTVCNWEDGV</sequence>
<reference evidence="4 5" key="1">
    <citation type="submission" date="2020-02" db="EMBL/GenBank/DDBJ databases">
        <authorList>
            <person name="Ma Q."/>
            <person name="Huang Y."/>
            <person name="Song X."/>
            <person name="Pei D."/>
        </authorList>
    </citation>
    <scope>NUCLEOTIDE SEQUENCE [LARGE SCALE GENOMIC DNA]</scope>
    <source>
        <strain evidence="4">Sxm20200214</strain>
        <tissue evidence="4">Leaf</tissue>
    </source>
</reference>
<feature type="domain" description="Micro-fibrillar-associated protein 1 C-terminal" evidence="3">
    <location>
        <begin position="164"/>
        <end position="388"/>
    </location>
</feature>
<dbReference type="Pfam" id="PF06991">
    <property type="entry name" value="MFAP1"/>
    <property type="match status" value="1"/>
</dbReference>
<feature type="coiled-coil region" evidence="1">
    <location>
        <begin position="268"/>
        <end position="302"/>
    </location>
</feature>
<name>A0A8X7UCJ9_BRACI</name>
<dbReference type="InterPro" id="IPR009730">
    <property type="entry name" value="MFAP1_C"/>
</dbReference>
<feature type="region of interest" description="Disordered" evidence="2">
    <location>
        <begin position="77"/>
        <end position="180"/>
    </location>
</feature>
<feature type="compositionally biased region" description="Acidic residues" evidence="2">
    <location>
        <begin position="101"/>
        <end position="119"/>
    </location>
</feature>
<feature type="coiled-coil region" evidence="1">
    <location>
        <begin position="418"/>
        <end position="445"/>
    </location>
</feature>
<evidence type="ECO:0000256" key="1">
    <source>
        <dbReference type="SAM" id="Coils"/>
    </source>
</evidence>
<dbReference type="AlphaFoldDB" id="A0A8X7UCJ9"/>
<gene>
    <name evidence="4" type="ORF">Bca52824_056214</name>
</gene>
<protein>
    <recommendedName>
        <fullName evidence="3">Micro-fibrillar-associated protein 1 C-terminal domain-containing protein</fullName>
    </recommendedName>
</protein>
<keyword evidence="1" id="KW-0175">Coiled coil</keyword>
<evidence type="ECO:0000256" key="2">
    <source>
        <dbReference type="SAM" id="MobiDB-lite"/>
    </source>
</evidence>
<evidence type="ECO:0000313" key="4">
    <source>
        <dbReference type="EMBL" id="KAG2273659.1"/>
    </source>
</evidence>
<dbReference type="OrthoDB" id="1111734at2759"/>
<dbReference type="PANTHER" id="PTHR15327">
    <property type="entry name" value="MICROFIBRIL-ASSOCIATED PROTEIN"/>
    <property type="match status" value="1"/>
</dbReference>
<evidence type="ECO:0000313" key="5">
    <source>
        <dbReference type="Proteomes" id="UP000886595"/>
    </source>
</evidence>
<keyword evidence="5" id="KW-1185">Reference proteome</keyword>
<dbReference type="EMBL" id="JAAMPC010000012">
    <property type="protein sequence ID" value="KAG2273659.1"/>
    <property type="molecule type" value="Genomic_DNA"/>
</dbReference>
<proteinExistence type="predicted"/>
<dbReference type="Proteomes" id="UP000886595">
    <property type="component" value="Unassembled WGS sequence"/>
</dbReference>
<feature type="compositionally biased region" description="Acidic residues" evidence="2">
    <location>
        <begin position="137"/>
        <end position="169"/>
    </location>
</feature>
<organism evidence="4 5">
    <name type="scientific">Brassica carinata</name>
    <name type="common">Ethiopian mustard</name>
    <name type="synonym">Abyssinian cabbage</name>
    <dbReference type="NCBI Taxonomy" id="52824"/>
    <lineage>
        <taxon>Eukaryota</taxon>
        <taxon>Viridiplantae</taxon>
        <taxon>Streptophyta</taxon>
        <taxon>Embryophyta</taxon>
        <taxon>Tracheophyta</taxon>
        <taxon>Spermatophyta</taxon>
        <taxon>Magnoliopsida</taxon>
        <taxon>eudicotyledons</taxon>
        <taxon>Gunneridae</taxon>
        <taxon>Pentapetalae</taxon>
        <taxon>rosids</taxon>
        <taxon>malvids</taxon>
        <taxon>Brassicales</taxon>
        <taxon>Brassicaceae</taxon>
        <taxon>Brassiceae</taxon>
        <taxon>Brassica</taxon>
    </lineage>
</organism>
<accession>A0A8X7UCJ9</accession>
<dbReference type="InterPro" id="IPR033194">
    <property type="entry name" value="MFAP1"/>
</dbReference>